<gene>
    <name evidence="1" type="ORF">QQ008_04270</name>
</gene>
<comment type="caution">
    <text evidence="1">The sequence shown here is derived from an EMBL/GenBank/DDBJ whole genome shotgun (WGS) entry which is preliminary data.</text>
</comment>
<sequence>MKKIVLPIFLFFTGYVYSQAQNNSTENKLKFSGDFRFRVEHDWDSKKGDGTYREDRSRLRYRFRFGAHYAHNDWASFGAQIRTGNLNDQQGPHVTLGGKSGEFSTVALGFEKIYFEAQHKSFKGWIGKNTFPFFKQDELFWNDNVYPEGVAISFTHPINTIFFNSLNINTAHFIISSNNATFGQDSYFQGLQMVNKHWDNKIIFFPGFYYFNALANIPDGKGSFNIRYAILHLGSTFTLSSQPKIVAGIDFYNNVDDLGSNDSIPVHLNDQRKGYVLNVKVGELKEKGDWALHLYYAHIEKYAIVDYFAQNDWGRWDYSGQGASGSRLSNSNGFEFRIGYALGEKFNLILRAYTLRQLVAEQTFKETGKRIRLDLNIGF</sequence>
<dbReference type="InterPro" id="IPR032638">
    <property type="entry name" value="Porin_5"/>
</dbReference>
<dbReference type="EMBL" id="JAUJEA010000001">
    <property type="protein sequence ID" value="MDN5200557.1"/>
    <property type="molecule type" value="Genomic_DNA"/>
</dbReference>
<dbReference type="Pfam" id="PF16930">
    <property type="entry name" value="Porin_5"/>
    <property type="match status" value="1"/>
</dbReference>
<proteinExistence type="predicted"/>
<evidence type="ECO:0000313" key="1">
    <source>
        <dbReference type="EMBL" id="MDN5200557.1"/>
    </source>
</evidence>
<organism evidence="1 2">
    <name type="scientific">Splendidivirga corallicola</name>
    <dbReference type="NCBI Taxonomy" id="3051826"/>
    <lineage>
        <taxon>Bacteria</taxon>
        <taxon>Pseudomonadati</taxon>
        <taxon>Bacteroidota</taxon>
        <taxon>Cytophagia</taxon>
        <taxon>Cytophagales</taxon>
        <taxon>Splendidivirgaceae</taxon>
        <taxon>Splendidivirga</taxon>
    </lineage>
</organism>
<accession>A0ABT8KIM9</accession>
<dbReference type="RefSeq" id="WP_346750580.1">
    <property type="nucleotide sequence ID" value="NZ_JAUJEA010000001.1"/>
</dbReference>
<dbReference type="Proteomes" id="UP001172082">
    <property type="component" value="Unassembled WGS sequence"/>
</dbReference>
<evidence type="ECO:0000313" key="2">
    <source>
        <dbReference type="Proteomes" id="UP001172082"/>
    </source>
</evidence>
<protein>
    <submittedName>
        <fullName evidence="1">Porin</fullName>
    </submittedName>
</protein>
<name>A0ABT8KIM9_9BACT</name>
<reference evidence="1" key="1">
    <citation type="submission" date="2023-06" db="EMBL/GenBank/DDBJ databases">
        <title>Genomic of Parafulvivirga corallium.</title>
        <authorList>
            <person name="Wang G."/>
        </authorList>
    </citation>
    <scope>NUCLEOTIDE SEQUENCE</scope>
    <source>
        <strain evidence="1">BMA10</strain>
    </source>
</reference>
<keyword evidence="2" id="KW-1185">Reference proteome</keyword>